<dbReference type="Pfam" id="PF07715">
    <property type="entry name" value="Plug"/>
    <property type="match status" value="1"/>
</dbReference>
<dbReference type="InterPro" id="IPR036942">
    <property type="entry name" value="Beta-barrel_TonB_sf"/>
</dbReference>
<keyword evidence="12" id="KW-0479">Metal-binding</keyword>
<feature type="binding site" evidence="12">
    <location>
        <position position="203"/>
    </location>
    <ligand>
        <name>Ca(2+)</name>
        <dbReference type="ChEBI" id="CHEBI:29108"/>
        <label>2</label>
    </ligand>
</feature>
<evidence type="ECO:0000256" key="2">
    <source>
        <dbReference type="ARBA" id="ARBA00022448"/>
    </source>
</evidence>
<comment type="caution">
    <text evidence="18">The sequence shown here is derived from an EMBL/GenBank/DDBJ whole genome shotgun (WGS) entry which is preliminary data.</text>
</comment>
<feature type="binding site" evidence="12">
    <location>
        <position position="516"/>
    </location>
    <ligand>
        <name>cyanocob(III)alamin</name>
        <dbReference type="ChEBI" id="CHEBI:17439"/>
    </ligand>
</feature>
<evidence type="ECO:0000256" key="1">
    <source>
        <dbReference type="ARBA" id="ARBA00004571"/>
    </source>
</evidence>
<dbReference type="GO" id="GO:0006811">
    <property type="term" value="P:monoatomic ion transport"/>
    <property type="evidence" value="ECO:0007669"/>
    <property type="project" value="UniProtKB-KW"/>
</dbReference>
<evidence type="ECO:0000256" key="3">
    <source>
        <dbReference type="ARBA" id="ARBA00022452"/>
    </source>
</evidence>
<evidence type="ECO:0000256" key="4">
    <source>
        <dbReference type="ARBA" id="ARBA00022692"/>
    </source>
</evidence>
<keyword evidence="4 12" id="KW-0812">Transmembrane</keyword>
<keyword evidence="18" id="KW-0675">Receptor</keyword>
<keyword evidence="11 12" id="KW-0998">Cell outer membrane</keyword>
<organism evidence="18 19">
    <name type="scientific">Klebsiella pneumoniae</name>
    <dbReference type="NCBI Taxonomy" id="573"/>
    <lineage>
        <taxon>Bacteria</taxon>
        <taxon>Pseudomonadati</taxon>
        <taxon>Pseudomonadota</taxon>
        <taxon>Gammaproteobacteria</taxon>
        <taxon>Enterobacterales</taxon>
        <taxon>Enterobacteriaceae</taxon>
        <taxon>Klebsiella/Raoultella group</taxon>
        <taxon>Klebsiella</taxon>
        <taxon>Klebsiella pneumoniae complex</taxon>
    </lineage>
</organism>
<dbReference type="PANTHER" id="PTHR30069:SF53">
    <property type="entry name" value="COLICIN I RECEPTOR-RELATED"/>
    <property type="match status" value="1"/>
</dbReference>
<dbReference type="GO" id="GO:0009279">
    <property type="term" value="C:cell outer membrane"/>
    <property type="evidence" value="ECO:0007669"/>
    <property type="project" value="UniProtKB-SubCell"/>
</dbReference>
<proteinExistence type="inferred from homology"/>
<dbReference type="PROSITE" id="PS00430">
    <property type="entry name" value="TONB_DEPENDENT_REC_1"/>
    <property type="match status" value="1"/>
</dbReference>
<protein>
    <recommendedName>
        <fullName evidence="12">Vitamin B12 transporter BtuB</fullName>
    </recommendedName>
    <alternativeName>
        <fullName evidence="12">Cobalamin receptor</fullName>
    </alternativeName>
    <alternativeName>
        <fullName evidence="12">Outer membrane cobalamin translocator</fullName>
    </alternativeName>
</protein>
<comment type="caution">
    <text evidence="12">Lacks conserved residue(s) required for the propagation of feature annotation.</text>
</comment>
<reference evidence="18 19" key="1">
    <citation type="submission" date="2020-08" db="EMBL/GenBank/DDBJ databases">
        <title>Tigecycline and colistin resistance in Klebsiella pneumoniae.</title>
        <authorList>
            <person name="Ramesh N."/>
            <person name="Shanthini T."/>
            <person name="Prasanth M."/>
            <person name="Senthilkumar N."/>
            <person name="Meesala Krishna M."/>
            <person name="Guruswami G."/>
        </authorList>
    </citation>
    <scope>NUCLEOTIDE SEQUENCE [LARGE SCALE GENOMIC DNA]</scope>
    <source>
        <strain evidence="18 19">SHM 84</strain>
    </source>
</reference>
<feature type="binding site" evidence="12">
    <location>
        <position position="240"/>
    </location>
    <ligand>
        <name>Ca(2+)</name>
        <dbReference type="ChEBI" id="CHEBI:29108"/>
        <label>2</label>
    </ligand>
</feature>
<feature type="short sequence motif" description="TonB C-terminal box" evidence="12 15">
    <location>
        <begin position="594"/>
        <end position="611"/>
    </location>
</feature>
<comment type="function">
    <text evidence="12">Involved in the active translocation of vitamin B12 (cyanocobalamin) across the outer membrane to the periplasmic space. It derives its energy for transport by interacting with the trans-periplasmic membrane protein TonB.</text>
</comment>
<evidence type="ECO:0000313" key="18">
    <source>
        <dbReference type="EMBL" id="MBC2862164.1"/>
    </source>
</evidence>
<dbReference type="EMBL" id="JACLRA010000001">
    <property type="protein sequence ID" value="MBC2862164.1"/>
    <property type="molecule type" value="Genomic_DNA"/>
</dbReference>
<sequence length="611" mass="67818">MAALSVTAFSGWAQDSNSDTLVVTANRFQQPVNTVLAPTDIVTRDDIDRWQSKDLNDVMRRLPGVDIARNGGMGQSASLYVRGTEARHVLVLIDGVPMARPGISNGVDISQIPISLVQRVEYIRGPRSAVYGSGAIGGVVNIITMTDSDRSQVNVGMGSNGYQTYDGAINKRFGDTVVTAAGAYQTTKGFNVQPNSPYSGDSDRDGYRNKLFLGGVQHKFDDNFSGFFRGYGYTANTDYDQGSYGYVGGNDERQNYTQSRDTGLRYSSGIYSSQLIANYQRIKDYNYSSDAGRYAAGTTTDDMEQRYIQWGNNIEVGHGAISGGVDWKQEKLTSSSTTLSDAYKRDTTGLYLTGQQQIDSVTTEASGREDHDEQFGWHGTWQTAAGWEFIDGYRATLSYGTGFPAPSLGQQYGATRFASFYGPGIASNPNLKPEESKQWEAGIDGLTGPLDWRISAYHYEIQNLIDYKNNQYINVKSATIKGLEWTGNVTTGPVEHHLTLQYVDPRDDDTGKVLYRRAKQQVKYELTGQIYDLDWNVMYQYLGKRYDDDYDNGRDVKMGGLSLWDVGLSYPVTSHLTVRGKIANLFDKDYETVYGYQSAGREYTLSGSYTF</sequence>
<feature type="binding site" evidence="12">
    <location>
        <position position="205"/>
    </location>
    <ligand>
        <name>Ca(2+)</name>
        <dbReference type="ChEBI" id="CHEBI:29108"/>
        <label>2</label>
    </ligand>
</feature>
<dbReference type="InterPro" id="IPR010916">
    <property type="entry name" value="TonB_box_CS"/>
</dbReference>
<comment type="subcellular location">
    <subcellularLocation>
        <location evidence="1 12 13">Cell outer membrane</location>
        <topology evidence="1 12 13">Multi-pass membrane protein</topology>
    </subcellularLocation>
</comment>
<evidence type="ECO:0000256" key="13">
    <source>
        <dbReference type="PROSITE-ProRule" id="PRU01360"/>
    </source>
</evidence>
<keyword evidence="6 12" id="KW-0106">Calcium</keyword>
<dbReference type="SUPFAM" id="SSF56935">
    <property type="entry name" value="Porins"/>
    <property type="match status" value="1"/>
</dbReference>
<feature type="binding site" evidence="12">
    <location>
        <position position="203"/>
    </location>
    <ligand>
        <name>Ca(2+)</name>
        <dbReference type="ChEBI" id="CHEBI:29108"/>
        <label>1</label>
    </ligand>
</feature>
<keyword evidence="5 12" id="KW-0732">Signal</keyword>
<feature type="binding site" evidence="12">
    <location>
        <position position="240"/>
    </location>
    <ligand>
        <name>Ca(2+)</name>
        <dbReference type="ChEBI" id="CHEBI:29108"/>
        <label>1</label>
    </ligand>
</feature>
<dbReference type="Gene3D" id="2.170.130.10">
    <property type="entry name" value="TonB-dependent receptor, plug domain"/>
    <property type="match status" value="1"/>
</dbReference>
<feature type="short sequence motif" description="TonB box" evidence="14">
    <location>
        <begin position="20"/>
        <end position="26"/>
    </location>
</feature>
<evidence type="ECO:0000256" key="14">
    <source>
        <dbReference type="PROSITE-ProRule" id="PRU10143"/>
    </source>
</evidence>
<keyword evidence="7 12" id="KW-0406">Ion transport</keyword>
<dbReference type="PANTHER" id="PTHR30069">
    <property type="entry name" value="TONB-DEPENDENT OUTER MEMBRANE RECEPTOR"/>
    <property type="match status" value="1"/>
</dbReference>
<keyword evidence="8 12" id="KW-0798">TonB box</keyword>
<feature type="binding site" evidence="12">
    <location>
        <position position="251"/>
    </location>
    <ligand>
        <name>Ca(2+)</name>
        <dbReference type="ChEBI" id="CHEBI:29108"/>
        <label>2</label>
    </ligand>
</feature>
<dbReference type="Proteomes" id="UP000592342">
    <property type="component" value="Unassembled WGS sequence"/>
</dbReference>
<evidence type="ECO:0000256" key="9">
    <source>
        <dbReference type="ARBA" id="ARBA00023114"/>
    </source>
</evidence>
<dbReference type="InterPro" id="IPR012910">
    <property type="entry name" value="Plug_dom"/>
</dbReference>
<dbReference type="HAMAP" id="MF_01531">
    <property type="entry name" value="BtuB"/>
    <property type="match status" value="1"/>
</dbReference>
<dbReference type="PROSITE" id="PS52016">
    <property type="entry name" value="TONB_DEPENDENT_REC_3"/>
    <property type="match status" value="1"/>
</dbReference>
<keyword evidence="3 12" id="KW-1134">Transmembrane beta strand</keyword>
<dbReference type="GO" id="GO:0015288">
    <property type="term" value="F:porin activity"/>
    <property type="evidence" value="ECO:0007669"/>
    <property type="project" value="UniProtKB-KW"/>
</dbReference>
<evidence type="ECO:0000259" key="16">
    <source>
        <dbReference type="Pfam" id="PF00593"/>
    </source>
</evidence>
<dbReference type="NCBIfam" id="TIGR01779">
    <property type="entry name" value="TonB-B12"/>
    <property type="match status" value="1"/>
</dbReference>
<evidence type="ECO:0000256" key="8">
    <source>
        <dbReference type="ARBA" id="ARBA00023077"/>
    </source>
</evidence>
<dbReference type="InterPro" id="IPR000531">
    <property type="entry name" value="Beta-barrel_TonB"/>
</dbReference>
<dbReference type="Gene3D" id="2.40.170.20">
    <property type="entry name" value="TonB-dependent receptor, beta-barrel domain"/>
    <property type="match status" value="1"/>
</dbReference>
<keyword evidence="10 12" id="KW-0472">Membrane</keyword>
<dbReference type="AlphaFoldDB" id="A0A7X1LM85"/>
<evidence type="ECO:0000256" key="12">
    <source>
        <dbReference type="HAMAP-Rule" id="MF_01531"/>
    </source>
</evidence>
<keyword evidence="9 12" id="KW-0626">Porin</keyword>
<feature type="binding site" evidence="12">
    <location>
        <position position="78"/>
    </location>
    <ligand>
        <name>cyanocob(III)alamin</name>
        <dbReference type="ChEBI" id="CHEBI:17439"/>
    </ligand>
</feature>
<accession>A0A7X1LM85</accession>
<gene>
    <name evidence="12 18" type="primary">btuB</name>
    <name evidence="18" type="ORF">H7U16_03745</name>
</gene>
<dbReference type="FunFam" id="2.170.130.10:FF:000002">
    <property type="entry name" value="Vitamin B12 transporter BtuB"/>
    <property type="match status" value="1"/>
</dbReference>
<feature type="binding site" evidence="12">
    <location>
        <position position="239"/>
    </location>
    <ligand>
        <name>Ca(2+)</name>
        <dbReference type="ChEBI" id="CHEBI:29108"/>
        <label>2</label>
    </ligand>
</feature>
<feature type="binding site" evidence="12">
    <location>
        <begin position="103"/>
        <end position="104"/>
    </location>
    <ligand>
        <name>cyanocob(III)alamin</name>
        <dbReference type="ChEBI" id="CHEBI:17439"/>
    </ligand>
</feature>
<dbReference type="GO" id="GO:0046930">
    <property type="term" value="C:pore complex"/>
    <property type="evidence" value="ECO:0007669"/>
    <property type="project" value="UniProtKB-KW"/>
</dbReference>
<feature type="domain" description="TonB-dependent receptor plug" evidence="17">
    <location>
        <begin position="34"/>
        <end position="139"/>
    </location>
</feature>
<comment type="similarity">
    <text evidence="12">Belongs to the TonB-dependent receptor family. BtuB (TC 1.B.14.3.1) subfamily.</text>
</comment>
<dbReference type="InterPro" id="IPR039426">
    <property type="entry name" value="TonB-dep_rcpt-like"/>
</dbReference>
<dbReference type="InterPro" id="IPR010101">
    <property type="entry name" value="B12_transptr_BtuB"/>
</dbReference>
<dbReference type="GO" id="GO:0046872">
    <property type="term" value="F:metal ion binding"/>
    <property type="evidence" value="ECO:0007669"/>
    <property type="project" value="UniProtKB-KW"/>
</dbReference>
<feature type="binding site" evidence="12">
    <location>
        <position position="242"/>
    </location>
    <ligand>
        <name>cyanocob(III)alamin</name>
        <dbReference type="ChEBI" id="CHEBI:17439"/>
    </ligand>
</feature>
<feature type="short sequence motif" description="TonB box" evidence="12">
    <location>
        <begin position="19"/>
        <end position="26"/>
    </location>
</feature>
<evidence type="ECO:0000256" key="15">
    <source>
        <dbReference type="PROSITE-ProRule" id="PRU10144"/>
    </source>
</evidence>
<keyword evidence="2 12" id="KW-0813">Transport</keyword>
<feature type="domain" description="TonB-dependent receptor-like beta-barrel" evidence="16">
    <location>
        <begin position="163"/>
        <end position="585"/>
    </location>
</feature>
<dbReference type="NCBIfam" id="NF007926">
    <property type="entry name" value="PRK10641.1"/>
    <property type="match status" value="1"/>
</dbReference>
<dbReference type="GO" id="GO:0015420">
    <property type="term" value="F:ABC-type vitamin B12 transporter activity"/>
    <property type="evidence" value="ECO:0007669"/>
    <property type="project" value="InterPro"/>
</dbReference>
<evidence type="ECO:0000259" key="17">
    <source>
        <dbReference type="Pfam" id="PF07715"/>
    </source>
</evidence>
<evidence type="ECO:0000256" key="6">
    <source>
        <dbReference type="ARBA" id="ARBA00022837"/>
    </source>
</evidence>
<evidence type="ECO:0000256" key="7">
    <source>
        <dbReference type="ARBA" id="ARBA00023065"/>
    </source>
</evidence>
<feature type="binding site" evidence="12">
    <location>
        <position position="191"/>
    </location>
    <ligand>
        <name>Ca(2+)</name>
        <dbReference type="ChEBI" id="CHEBI:29108"/>
        <label>1</label>
    </ligand>
</feature>
<feature type="binding site" evidence="12">
    <location>
        <position position="205"/>
    </location>
    <ligand>
        <name>Ca(2+)</name>
        <dbReference type="ChEBI" id="CHEBI:29108"/>
        <label>1</label>
    </ligand>
</feature>
<dbReference type="InterPro" id="IPR037066">
    <property type="entry name" value="Plug_dom_sf"/>
</dbReference>
<evidence type="ECO:0000256" key="11">
    <source>
        <dbReference type="ARBA" id="ARBA00023237"/>
    </source>
</evidence>
<dbReference type="InterPro" id="IPR010917">
    <property type="entry name" value="TonB_rcpt_CS"/>
</dbReference>
<evidence type="ECO:0000313" key="19">
    <source>
        <dbReference type="Proteomes" id="UP000592342"/>
    </source>
</evidence>
<dbReference type="PROSITE" id="PS01156">
    <property type="entry name" value="TONB_DEPENDENT_REC_2"/>
    <property type="match status" value="1"/>
</dbReference>
<evidence type="ECO:0000256" key="10">
    <source>
        <dbReference type="ARBA" id="ARBA00023136"/>
    </source>
</evidence>
<name>A0A7X1LM85_KLEPN</name>
<dbReference type="Pfam" id="PF00593">
    <property type="entry name" value="TonB_dep_Rec_b-barrel"/>
    <property type="match status" value="1"/>
</dbReference>
<dbReference type="CDD" id="cd01347">
    <property type="entry name" value="ligand_gated_channel"/>
    <property type="match status" value="1"/>
</dbReference>
<feature type="binding site" evidence="12">
    <location>
        <position position="299"/>
    </location>
    <ligand>
        <name>cyanocob(III)alamin</name>
        <dbReference type="ChEBI" id="CHEBI:17439"/>
    </ligand>
</feature>
<evidence type="ECO:0000256" key="5">
    <source>
        <dbReference type="ARBA" id="ARBA00022729"/>
    </source>
</evidence>